<dbReference type="Gene3D" id="3.80.10.10">
    <property type="entry name" value="Ribonuclease Inhibitor"/>
    <property type="match status" value="1"/>
</dbReference>
<name>A0AAQ3XEE7_PASNO</name>
<dbReference type="SUPFAM" id="SSF52058">
    <property type="entry name" value="L domain-like"/>
    <property type="match status" value="1"/>
</dbReference>
<proteinExistence type="predicted"/>
<organism evidence="1 2">
    <name type="scientific">Paspalum notatum var. saurae</name>
    <dbReference type="NCBI Taxonomy" id="547442"/>
    <lineage>
        <taxon>Eukaryota</taxon>
        <taxon>Viridiplantae</taxon>
        <taxon>Streptophyta</taxon>
        <taxon>Embryophyta</taxon>
        <taxon>Tracheophyta</taxon>
        <taxon>Spermatophyta</taxon>
        <taxon>Magnoliopsida</taxon>
        <taxon>Liliopsida</taxon>
        <taxon>Poales</taxon>
        <taxon>Poaceae</taxon>
        <taxon>PACMAD clade</taxon>
        <taxon>Panicoideae</taxon>
        <taxon>Andropogonodae</taxon>
        <taxon>Paspaleae</taxon>
        <taxon>Paspalinae</taxon>
        <taxon>Paspalum</taxon>
    </lineage>
</organism>
<dbReference type="Proteomes" id="UP001341281">
    <property type="component" value="Chromosome 09"/>
</dbReference>
<accession>A0AAQ3XEE7</accession>
<keyword evidence="2" id="KW-1185">Reference proteome</keyword>
<evidence type="ECO:0000313" key="2">
    <source>
        <dbReference type="Proteomes" id="UP001341281"/>
    </source>
</evidence>
<reference evidence="1 2" key="1">
    <citation type="submission" date="2024-02" db="EMBL/GenBank/DDBJ databases">
        <title>High-quality chromosome-scale genome assembly of Pensacola bahiagrass (Paspalum notatum Flugge var. saurae).</title>
        <authorList>
            <person name="Vega J.M."/>
            <person name="Podio M."/>
            <person name="Orjuela J."/>
            <person name="Siena L.A."/>
            <person name="Pessino S.C."/>
            <person name="Combes M.C."/>
            <person name="Mariac C."/>
            <person name="Albertini E."/>
            <person name="Pupilli F."/>
            <person name="Ortiz J.P.A."/>
            <person name="Leblanc O."/>
        </authorList>
    </citation>
    <scope>NUCLEOTIDE SEQUENCE [LARGE SCALE GENOMIC DNA]</scope>
    <source>
        <strain evidence="1">R1</strain>
        <tissue evidence="1">Leaf</tissue>
    </source>
</reference>
<dbReference type="InterPro" id="IPR032675">
    <property type="entry name" value="LRR_dom_sf"/>
</dbReference>
<gene>
    <name evidence="1" type="ORF">U9M48_039235</name>
</gene>
<protein>
    <submittedName>
        <fullName evidence="1">Uncharacterized protein</fullName>
    </submittedName>
</protein>
<dbReference type="EMBL" id="CP144753">
    <property type="protein sequence ID" value="WVZ93237.1"/>
    <property type="molecule type" value="Genomic_DNA"/>
</dbReference>
<evidence type="ECO:0000313" key="1">
    <source>
        <dbReference type="EMBL" id="WVZ93237.1"/>
    </source>
</evidence>
<sequence length="499" mass="56649">MQAFRATNVDEAVTNIAPYLDDTMSEANGVIYFDGWGGLGASAVLESIAEHPPPSLRNKLGNIIHIDCSKWKNRRTLQRTIVHALKLPQHAMDIFDRQDEDDDFGGVAEGWRDEIREVGRVIHQALQGFTFTVVFHNGSNRIIDLNDYGIPGPVADGWSDVVNKVLWTFQEYWDKILLEEARGIAGYMNKQSVTPELAAACCRYLLSLNSSSGGTIDFNWVTHASNYLIPNNTMHGRLLMPCRKRYAHEGNSDYEVIFPYFVDRKRWIVATTNSCEEIVSAINPETTSVFLSWKYVSLKALPSTIFQISEQLHVLKLCSCPFRFSSPPFLHCQRLRFLGLDSCKNHICLTDWELTLSPNITNKMATNIREINIKKGGIWNKKLGWTWRHLRNIRKLRVIAPTYPWETESMDDFTDLVKLELLDLSENSTMQIMPSLSGANPDGCIGLEHVGTKTLPPSLETFSFDAREQHYGTEARISHISMFCCKILVNFIVWGSPKP</sequence>
<dbReference type="AlphaFoldDB" id="A0AAQ3XEE7"/>